<comment type="caution">
    <text evidence="1">The sequence shown here is derived from an EMBL/GenBank/DDBJ whole genome shotgun (WGS) entry which is preliminary data.</text>
</comment>
<dbReference type="OrthoDB" id="3783539at2759"/>
<dbReference type="AlphaFoldDB" id="A0A2I1DBD5"/>
<dbReference type="RefSeq" id="XP_024695792.1">
    <property type="nucleotide sequence ID" value="XM_024836628.1"/>
</dbReference>
<evidence type="ECO:0000313" key="2">
    <source>
        <dbReference type="Proteomes" id="UP000234254"/>
    </source>
</evidence>
<organism evidence="1 2">
    <name type="scientific">Aspergillus campestris (strain IBT 28561)</name>
    <dbReference type="NCBI Taxonomy" id="1392248"/>
    <lineage>
        <taxon>Eukaryota</taxon>
        <taxon>Fungi</taxon>
        <taxon>Dikarya</taxon>
        <taxon>Ascomycota</taxon>
        <taxon>Pezizomycotina</taxon>
        <taxon>Eurotiomycetes</taxon>
        <taxon>Eurotiomycetidae</taxon>
        <taxon>Eurotiales</taxon>
        <taxon>Aspergillaceae</taxon>
        <taxon>Aspergillus</taxon>
        <taxon>Aspergillus subgen. Circumdati</taxon>
    </lineage>
</organism>
<dbReference type="GeneID" id="36544152"/>
<keyword evidence="2" id="KW-1185">Reference proteome</keyword>
<gene>
    <name evidence="1" type="ORF">P168DRAFT_287685</name>
</gene>
<dbReference type="Proteomes" id="UP000234254">
    <property type="component" value="Unassembled WGS sequence"/>
</dbReference>
<reference evidence="1" key="1">
    <citation type="submission" date="2016-12" db="EMBL/GenBank/DDBJ databases">
        <title>The genomes of Aspergillus section Nigri reveals drivers in fungal speciation.</title>
        <authorList>
            <consortium name="DOE Joint Genome Institute"/>
            <person name="Vesth T.C."/>
            <person name="Nybo J."/>
            <person name="Theobald S."/>
            <person name="Brandl J."/>
            <person name="Frisvad J.C."/>
            <person name="Nielsen K.F."/>
            <person name="Lyhne E.K."/>
            <person name="Kogle M.E."/>
            <person name="Kuo A."/>
            <person name="Riley R."/>
            <person name="Clum A."/>
            <person name="Nolan M."/>
            <person name="Lipzen A."/>
            <person name="Salamov A."/>
            <person name="Henrissat B."/>
            <person name="Wiebenga A."/>
            <person name="De vries R.P."/>
            <person name="Grigoriev I.V."/>
            <person name="Mortensen U.H."/>
            <person name="Andersen M.R."/>
            <person name="Baker S.E."/>
        </authorList>
    </citation>
    <scope>NUCLEOTIDE SEQUENCE</scope>
    <source>
        <strain evidence="1">IBT 28561</strain>
    </source>
</reference>
<dbReference type="EMBL" id="MSFM01000002">
    <property type="protein sequence ID" value="PKY07198.1"/>
    <property type="molecule type" value="Genomic_DNA"/>
</dbReference>
<evidence type="ECO:0000313" key="1">
    <source>
        <dbReference type="EMBL" id="PKY07198.1"/>
    </source>
</evidence>
<protein>
    <submittedName>
        <fullName evidence="1">Uncharacterized protein</fullName>
    </submittedName>
</protein>
<accession>A0A2I1DBD5</accession>
<sequence length="72" mass="8347">MNRVYGGPPHQVIDGKFMDPAKLVNVLRSEYGQSNFRVELRLDQYKIYVFDQAMARSSGLTQEKIKYCQLFG</sequence>
<name>A0A2I1DBD5_ASPC2</name>
<proteinExistence type="predicted"/>
<dbReference type="VEuPathDB" id="FungiDB:P168DRAFT_287685"/>